<accession>A0A1F7SJU3</accession>
<dbReference type="Pfam" id="PF02464">
    <property type="entry name" value="CinA"/>
    <property type="match status" value="1"/>
</dbReference>
<dbReference type="STRING" id="1817883.A3G31_04180"/>
<gene>
    <name evidence="3" type="ORF">A3G31_04180</name>
</gene>
<dbReference type="EMBL" id="MGDI01000017">
    <property type="protein sequence ID" value="OGL54029.1"/>
    <property type="molecule type" value="Genomic_DNA"/>
</dbReference>
<evidence type="ECO:0000259" key="2">
    <source>
        <dbReference type="SMART" id="SM00852"/>
    </source>
</evidence>
<dbReference type="Pfam" id="PF00994">
    <property type="entry name" value="MoCF_biosynth"/>
    <property type="match status" value="1"/>
</dbReference>
<dbReference type="NCBIfam" id="NF001813">
    <property type="entry name" value="PRK00549.1"/>
    <property type="match status" value="1"/>
</dbReference>
<dbReference type="AlphaFoldDB" id="A0A1F7SJU3"/>
<dbReference type="InterPro" id="IPR001453">
    <property type="entry name" value="MoaB/Mog_dom"/>
</dbReference>
<protein>
    <recommendedName>
        <fullName evidence="1">CinA-like protein</fullName>
    </recommendedName>
</protein>
<dbReference type="PANTHER" id="PTHR13939:SF0">
    <property type="entry name" value="NMN AMIDOHYDROLASE-LIKE PROTEIN YFAY"/>
    <property type="match status" value="1"/>
</dbReference>
<dbReference type="NCBIfam" id="TIGR00200">
    <property type="entry name" value="cinA_nterm"/>
    <property type="match status" value="1"/>
</dbReference>
<dbReference type="Pfam" id="PF18146">
    <property type="entry name" value="CinA_KH"/>
    <property type="match status" value="1"/>
</dbReference>
<dbReference type="InterPro" id="IPR036653">
    <property type="entry name" value="CinA-like_C"/>
</dbReference>
<sequence>MIAEIVCIGTELLLGQIVDTNSTFLAERLAAIGVDLFHKTVVGDNIRRIEDVLKQALSRADFVITSGGLGPTEDDCTKEAISNITFSPLEFDKEVLERIREIFSSRNVEMPKNNEIQAMFPRGSKVLSNPRGTAPGFVLEFNGRAIISLPGPPRELKPMVDKEVIPYICSKLKNPAIIKSKVLKVAGISESKLSEILKDIFMGSSNPTLAYLAGEKGITVRITAKGKDTEKADSLISKMEKQVRERIDKLIFGVDDDTLEGVVGRMLRKKGLTLAVAESCTGGLISDRITDIPGSSEYFMIGAVTYSNRAKSEVLKVPEDMIKRYGAVSREVAQAMAEGIRKISGTDIGIGVTGIAGPSGGTQEKPVGLVHIALSAEDKICHREYRFGVERLRNKSFTAYMAIEMLRKYLLGYLDE</sequence>
<dbReference type="PANTHER" id="PTHR13939">
    <property type="entry name" value="NICOTINAMIDE-NUCLEOTIDE AMIDOHYDROLASE PNCC"/>
    <property type="match status" value="1"/>
</dbReference>
<dbReference type="NCBIfam" id="TIGR00199">
    <property type="entry name" value="PncC_domain"/>
    <property type="match status" value="1"/>
</dbReference>
<proteinExistence type="inferred from homology"/>
<dbReference type="CDD" id="cd00885">
    <property type="entry name" value="cinA"/>
    <property type="match status" value="1"/>
</dbReference>
<evidence type="ECO:0000313" key="3">
    <source>
        <dbReference type="EMBL" id="OGL54029.1"/>
    </source>
</evidence>
<dbReference type="HAMAP" id="MF_00226_B">
    <property type="entry name" value="CinA_B"/>
    <property type="match status" value="1"/>
</dbReference>
<dbReference type="Gene3D" id="3.90.950.20">
    <property type="entry name" value="CinA-like"/>
    <property type="match status" value="1"/>
</dbReference>
<feature type="domain" description="MoaB/Mog" evidence="2">
    <location>
        <begin position="4"/>
        <end position="171"/>
    </location>
</feature>
<dbReference type="SMART" id="SM00852">
    <property type="entry name" value="MoCF_biosynth"/>
    <property type="match status" value="1"/>
</dbReference>
<comment type="caution">
    <text evidence="3">The sequence shown here is derived from an EMBL/GenBank/DDBJ whole genome shotgun (WGS) entry which is preliminary data.</text>
</comment>
<comment type="similarity">
    <text evidence="1">Belongs to the CinA family.</text>
</comment>
<dbReference type="SUPFAM" id="SSF53218">
    <property type="entry name" value="Molybdenum cofactor biosynthesis proteins"/>
    <property type="match status" value="1"/>
</dbReference>
<evidence type="ECO:0000256" key="1">
    <source>
        <dbReference type="HAMAP-Rule" id="MF_00226"/>
    </source>
</evidence>
<evidence type="ECO:0000313" key="4">
    <source>
        <dbReference type="Proteomes" id="UP000178082"/>
    </source>
</evidence>
<dbReference type="InterPro" id="IPR041424">
    <property type="entry name" value="CinA_KH"/>
</dbReference>
<dbReference type="PIRSF" id="PIRSF006728">
    <property type="entry name" value="CinA"/>
    <property type="match status" value="1"/>
</dbReference>
<dbReference type="SUPFAM" id="SSF142433">
    <property type="entry name" value="CinA-like"/>
    <property type="match status" value="1"/>
</dbReference>
<dbReference type="Proteomes" id="UP000178082">
    <property type="component" value="Unassembled WGS sequence"/>
</dbReference>
<organism evidence="3 4">
    <name type="scientific">Candidatus Schekmanbacteria bacterium RIFCSPLOWO2_12_FULL_38_15</name>
    <dbReference type="NCBI Taxonomy" id="1817883"/>
    <lineage>
        <taxon>Bacteria</taxon>
        <taxon>Candidatus Schekmaniibacteriota</taxon>
    </lineage>
</organism>
<reference evidence="3 4" key="1">
    <citation type="journal article" date="2016" name="Nat. Commun.">
        <title>Thousands of microbial genomes shed light on interconnected biogeochemical processes in an aquifer system.</title>
        <authorList>
            <person name="Anantharaman K."/>
            <person name="Brown C.T."/>
            <person name="Hug L.A."/>
            <person name="Sharon I."/>
            <person name="Castelle C.J."/>
            <person name="Probst A.J."/>
            <person name="Thomas B.C."/>
            <person name="Singh A."/>
            <person name="Wilkins M.J."/>
            <person name="Karaoz U."/>
            <person name="Brodie E.L."/>
            <person name="Williams K.H."/>
            <person name="Hubbard S.S."/>
            <person name="Banfield J.F."/>
        </authorList>
    </citation>
    <scope>NUCLEOTIDE SEQUENCE [LARGE SCALE GENOMIC DNA]</scope>
</reference>
<dbReference type="InterPro" id="IPR050101">
    <property type="entry name" value="CinA"/>
</dbReference>
<dbReference type="NCBIfam" id="TIGR00177">
    <property type="entry name" value="molyb_syn"/>
    <property type="match status" value="1"/>
</dbReference>
<dbReference type="InterPro" id="IPR008135">
    <property type="entry name" value="Competence-induced_CinA"/>
</dbReference>
<name>A0A1F7SJU3_9BACT</name>
<dbReference type="Gene3D" id="3.40.980.10">
    <property type="entry name" value="MoaB/Mog-like domain"/>
    <property type="match status" value="1"/>
</dbReference>
<dbReference type="InterPro" id="IPR008136">
    <property type="entry name" value="CinA_C"/>
</dbReference>
<dbReference type="InterPro" id="IPR036425">
    <property type="entry name" value="MoaB/Mog-like_dom_sf"/>
</dbReference>
<dbReference type="Gene3D" id="3.30.70.2860">
    <property type="match status" value="1"/>
</dbReference>